<evidence type="ECO:0000313" key="3">
    <source>
        <dbReference type="Proteomes" id="UP000237104"/>
    </source>
</evidence>
<proteinExistence type="predicted"/>
<name>A0A2S3ZCG8_9MICO</name>
<sequence>MTERSYPFVHAPGSTTSQGATTDAEYSAMFKQWIEDGVIRTPSGVELRAYANSSGLKVMVPGGSAFVRGHQYNNTELLTLPILGGGSQPRIDSVILHLEYGSVNRISMQIKQGTPGSTPQPAALIQTDTGVYELLLATVFVSANAATINAANVTDERVYSGTRAISKGGTGATTAAGARSALGITPGNIGASPSGHSHSGISGNSGVLAIDGAKNLTYMMDGEYRLVVTPDGTLAVGIVPWARLTGVPTSFTPSGHTHDSGDIKVGVGETITAWVSREFEYKQMRSTAAVSLWEGYVNQSRALKTSRRGDVVVLTGRVSRATGSHLAAGTIASAHRPTETTAVMVSVVSPGNTSGLTFSAEVSAAGVLTLNPLNGDFWSAEALISFNGTWAI</sequence>
<reference evidence="2 3" key="1">
    <citation type="submission" date="2018-01" db="EMBL/GenBank/DDBJ databases">
        <title>Cryobacterium sp. nov., from glaciers in China.</title>
        <authorList>
            <person name="Liu Q."/>
            <person name="Xin Y.-H."/>
        </authorList>
    </citation>
    <scope>NUCLEOTIDE SEQUENCE [LARGE SCALE GENOMIC DNA]</scope>
    <source>
        <strain evidence="2 3">TMB1-8</strain>
    </source>
</reference>
<gene>
    <name evidence="2" type="ORF">C3B59_10490</name>
</gene>
<comment type="caution">
    <text evidence="2">The sequence shown here is derived from an EMBL/GenBank/DDBJ whole genome shotgun (WGS) entry which is preliminary data.</text>
</comment>
<protein>
    <submittedName>
        <fullName evidence="2">Uncharacterized protein</fullName>
    </submittedName>
</protein>
<dbReference type="Proteomes" id="UP000237104">
    <property type="component" value="Unassembled WGS sequence"/>
</dbReference>
<evidence type="ECO:0000256" key="1">
    <source>
        <dbReference type="SAM" id="MobiDB-lite"/>
    </source>
</evidence>
<organism evidence="2 3">
    <name type="scientific">Cryobacterium zongtaii</name>
    <dbReference type="NCBI Taxonomy" id="1259217"/>
    <lineage>
        <taxon>Bacteria</taxon>
        <taxon>Bacillati</taxon>
        <taxon>Actinomycetota</taxon>
        <taxon>Actinomycetes</taxon>
        <taxon>Micrococcales</taxon>
        <taxon>Microbacteriaceae</taxon>
        <taxon>Cryobacterium</taxon>
    </lineage>
</organism>
<dbReference type="EMBL" id="PPXF01000048">
    <property type="protein sequence ID" value="POH63963.1"/>
    <property type="molecule type" value="Genomic_DNA"/>
</dbReference>
<feature type="region of interest" description="Disordered" evidence="1">
    <location>
        <begin position="1"/>
        <end position="20"/>
    </location>
</feature>
<evidence type="ECO:0000313" key="2">
    <source>
        <dbReference type="EMBL" id="POH63963.1"/>
    </source>
</evidence>
<accession>A0A2S3ZCG8</accession>
<dbReference type="AlphaFoldDB" id="A0A2S3ZCG8"/>